<comment type="caution">
    <text evidence="6">The sequence shown here is derived from an EMBL/GenBank/DDBJ whole genome shotgun (WGS) entry which is preliminary data.</text>
</comment>
<dbReference type="Proteomes" id="UP000886998">
    <property type="component" value="Unassembled WGS sequence"/>
</dbReference>
<feature type="transmembrane region" description="Helical" evidence="5">
    <location>
        <begin position="53"/>
        <end position="74"/>
    </location>
</feature>
<organism evidence="6 7">
    <name type="scientific">Trichonephila inaurata madagascariensis</name>
    <dbReference type="NCBI Taxonomy" id="2747483"/>
    <lineage>
        <taxon>Eukaryota</taxon>
        <taxon>Metazoa</taxon>
        <taxon>Ecdysozoa</taxon>
        <taxon>Arthropoda</taxon>
        <taxon>Chelicerata</taxon>
        <taxon>Arachnida</taxon>
        <taxon>Araneae</taxon>
        <taxon>Araneomorphae</taxon>
        <taxon>Entelegynae</taxon>
        <taxon>Araneoidea</taxon>
        <taxon>Nephilidae</taxon>
        <taxon>Trichonephila</taxon>
        <taxon>Trichonephila inaurata</taxon>
    </lineage>
</organism>
<evidence type="ECO:0000256" key="4">
    <source>
        <dbReference type="ARBA" id="ARBA00023136"/>
    </source>
</evidence>
<proteinExistence type="predicted"/>
<sequence length="178" mass="20574">MSVWDLVCDREWLISFSVSIYNVGYLVAVLVFGQFSDSFVILIEMVSPMYRSMVGVAINFGWCLAFISLPGVAWIIRDWFWLQLAVTLPKLLFISVFWVIPESPRWLLIRGEKEVFRRVVLKASKKNGIPADYVDAEMEKLIVKSEDMRITSSESTATVFDLFKTPNLRKNTLILFYN</sequence>
<reference evidence="6" key="1">
    <citation type="submission" date="2020-08" db="EMBL/GenBank/DDBJ databases">
        <title>Multicomponent nature underlies the extraordinary mechanical properties of spider dragline silk.</title>
        <authorList>
            <person name="Kono N."/>
            <person name="Nakamura H."/>
            <person name="Mori M."/>
            <person name="Yoshida Y."/>
            <person name="Ohtoshi R."/>
            <person name="Malay A.D."/>
            <person name="Moran D.A.P."/>
            <person name="Tomita M."/>
            <person name="Numata K."/>
            <person name="Arakawa K."/>
        </authorList>
    </citation>
    <scope>NUCLEOTIDE SEQUENCE</scope>
</reference>
<comment type="subcellular location">
    <subcellularLocation>
        <location evidence="1">Membrane</location>
        <topology evidence="1">Multi-pass membrane protein</topology>
    </subcellularLocation>
</comment>
<gene>
    <name evidence="6" type="primary">Orct</name>
    <name evidence="6" type="ORF">TNIN_191731</name>
</gene>
<keyword evidence="3 5" id="KW-1133">Transmembrane helix</keyword>
<dbReference type="InterPro" id="IPR005828">
    <property type="entry name" value="MFS_sugar_transport-like"/>
</dbReference>
<feature type="transmembrane region" description="Helical" evidence="5">
    <location>
        <begin position="80"/>
        <end position="100"/>
    </location>
</feature>
<keyword evidence="2 5" id="KW-0812">Transmembrane</keyword>
<dbReference type="OrthoDB" id="6510545at2759"/>
<dbReference type="GO" id="GO:0016020">
    <property type="term" value="C:membrane"/>
    <property type="evidence" value="ECO:0007669"/>
    <property type="project" value="UniProtKB-SubCell"/>
</dbReference>
<dbReference type="AlphaFoldDB" id="A0A8X6MK76"/>
<dbReference type="InterPro" id="IPR036259">
    <property type="entry name" value="MFS_trans_sf"/>
</dbReference>
<evidence type="ECO:0000256" key="2">
    <source>
        <dbReference type="ARBA" id="ARBA00022692"/>
    </source>
</evidence>
<dbReference type="Pfam" id="PF00083">
    <property type="entry name" value="Sugar_tr"/>
    <property type="match status" value="1"/>
</dbReference>
<evidence type="ECO:0000256" key="5">
    <source>
        <dbReference type="SAM" id="Phobius"/>
    </source>
</evidence>
<dbReference type="PANTHER" id="PTHR24064">
    <property type="entry name" value="SOLUTE CARRIER FAMILY 22 MEMBER"/>
    <property type="match status" value="1"/>
</dbReference>
<evidence type="ECO:0000256" key="3">
    <source>
        <dbReference type="ARBA" id="ARBA00022989"/>
    </source>
</evidence>
<accession>A0A8X6MK76</accession>
<keyword evidence="4 5" id="KW-0472">Membrane</keyword>
<dbReference type="EMBL" id="BMAV01027448">
    <property type="protein sequence ID" value="GFS59393.1"/>
    <property type="molecule type" value="Genomic_DNA"/>
</dbReference>
<dbReference type="Gene3D" id="1.20.1250.20">
    <property type="entry name" value="MFS general substrate transporter like domains"/>
    <property type="match status" value="1"/>
</dbReference>
<dbReference type="GO" id="GO:0022857">
    <property type="term" value="F:transmembrane transporter activity"/>
    <property type="evidence" value="ECO:0007669"/>
    <property type="project" value="InterPro"/>
</dbReference>
<keyword evidence="7" id="KW-1185">Reference proteome</keyword>
<dbReference type="SUPFAM" id="SSF103473">
    <property type="entry name" value="MFS general substrate transporter"/>
    <property type="match status" value="1"/>
</dbReference>
<protein>
    <submittedName>
        <fullName evidence="6">Organic cation transporter protein</fullName>
    </submittedName>
</protein>
<feature type="transmembrane region" description="Helical" evidence="5">
    <location>
        <begin position="12"/>
        <end position="32"/>
    </location>
</feature>
<feature type="non-terminal residue" evidence="6">
    <location>
        <position position="1"/>
    </location>
</feature>
<name>A0A8X6MK76_9ARAC</name>
<evidence type="ECO:0000256" key="1">
    <source>
        <dbReference type="ARBA" id="ARBA00004141"/>
    </source>
</evidence>
<evidence type="ECO:0000313" key="6">
    <source>
        <dbReference type="EMBL" id="GFS59393.1"/>
    </source>
</evidence>
<evidence type="ECO:0000313" key="7">
    <source>
        <dbReference type="Proteomes" id="UP000886998"/>
    </source>
</evidence>